<name>A0A0S4LKG7_9BACT</name>
<dbReference type="InterPro" id="IPR007460">
    <property type="entry name" value="BrnT_toxin"/>
</dbReference>
<keyword evidence="2" id="KW-1185">Reference proteome</keyword>
<evidence type="ECO:0008006" key="3">
    <source>
        <dbReference type="Google" id="ProtNLM"/>
    </source>
</evidence>
<organism evidence="1 2">
    <name type="scientific">Candidatus Nitrospira nitrosa</name>
    <dbReference type="NCBI Taxonomy" id="1742972"/>
    <lineage>
        <taxon>Bacteria</taxon>
        <taxon>Pseudomonadati</taxon>
        <taxon>Nitrospirota</taxon>
        <taxon>Nitrospiria</taxon>
        <taxon>Nitrospirales</taxon>
        <taxon>Nitrospiraceae</taxon>
        <taxon>Nitrospira</taxon>
    </lineage>
</organism>
<dbReference type="AlphaFoldDB" id="A0A0S4LKG7"/>
<dbReference type="Gene3D" id="3.10.450.530">
    <property type="entry name" value="Ribonuclease toxin, BrnT, of type II toxin-antitoxin system"/>
    <property type="match status" value="1"/>
</dbReference>
<dbReference type="EMBL" id="CZQA01000009">
    <property type="protein sequence ID" value="CUS37258.1"/>
    <property type="molecule type" value="Genomic_DNA"/>
</dbReference>
<accession>A0A0S4LKG7</accession>
<gene>
    <name evidence="1" type="ORF">COMA1_30491</name>
</gene>
<reference evidence="1 2" key="1">
    <citation type="submission" date="2015-10" db="EMBL/GenBank/DDBJ databases">
        <authorList>
            <person name="Gilbert D.G."/>
        </authorList>
    </citation>
    <scope>NUCLEOTIDE SEQUENCE [LARGE SCALE GENOMIC DNA]</scope>
    <source>
        <strain evidence="1">COMA1</strain>
    </source>
</reference>
<dbReference type="Pfam" id="PF04365">
    <property type="entry name" value="BrnT_toxin"/>
    <property type="match status" value="1"/>
</dbReference>
<sequence>MKFEWDPRKAESNLRKHGVSFDEAGSVFLDRLALSGPDPDHSISELRYITFGMSRLGRLLVVSHTYRAAAIRIINARRMTRSERKLYEEG</sequence>
<proteinExistence type="predicted"/>
<dbReference type="RefSeq" id="WP_090749748.1">
    <property type="nucleotide sequence ID" value="NZ_CZQA01000009.1"/>
</dbReference>
<dbReference type="Proteomes" id="UP000199032">
    <property type="component" value="Unassembled WGS sequence"/>
</dbReference>
<dbReference type="STRING" id="1742972.COMA1_30491"/>
<dbReference type="InterPro" id="IPR038573">
    <property type="entry name" value="BrnT_sf"/>
</dbReference>
<dbReference type="OrthoDB" id="9802417at2"/>
<evidence type="ECO:0000313" key="2">
    <source>
        <dbReference type="Proteomes" id="UP000199032"/>
    </source>
</evidence>
<protein>
    <recommendedName>
        <fullName evidence="3">BrnT family toxin</fullName>
    </recommendedName>
</protein>
<evidence type="ECO:0000313" key="1">
    <source>
        <dbReference type="EMBL" id="CUS37258.1"/>
    </source>
</evidence>